<protein>
    <submittedName>
        <fullName evidence="2 3">Uncharacterized protein</fullName>
    </submittedName>
</protein>
<dbReference type="EnsemblProtists" id="EKX43374">
    <property type="protein sequence ID" value="EKX43374"/>
    <property type="gene ID" value="GUITHDRAFT_140435"/>
</dbReference>
<dbReference type="RefSeq" id="XP_005830354.1">
    <property type="nucleotide sequence ID" value="XM_005830297.1"/>
</dbReference>
<gene>
    <name evidence="2" type="ORF">GUITHDRAFT_140435</name>
</gene>
<accession>L1J5I1</accession>
<organism evidence="2">
    <name type="scientific">Guillardia theta (strain CCMP2712)</name>
    <name type="common">Cryptophyte</name>
    <dbReference type="NCBI Taxonomy" id="905079"/>
    <lineage>
        <taxon>Eukaryota</taxon>
        <taxon>Cryptophyceae</taxon>
        <taxon>Pyrenomonadales</taxon>
        <taxon>Geminigeraceae</taxon>
        <taxon>Guillardia</taxon>
    </lineage>
</organism>
<sequence length="331" mass="36756">MVVEERRLLEESKRGNRPHISTPEALSMSGANSPVALPSSVAVMNTESNPNGVFVTPGKSGRRPDTDIRAHVIPISKMVRASDGSEIVKQGHKCVFCQGNSPGGERWASIFPASRWIEHFAKQCTEIPSEVKDSVIMKHPNVLLPKPAAKRCSSDMHPGSPKKGKGGRSSILDMKSHVVEISTKVQKPDGSFEVKAGHKCAFCEGNSEGGVRWAAVFPTTRWVEHFCRQCTQIPADIKEAIIQGFPRRTKGMPMDNLNDMSQEALDGNQNGSSKKPKKFLCSECANIRELTSRSFKKRSKTQKAGYHLLRMQVRETTGGKRRFYFDERKYS</sequence>
<proteinExistence type="predicted"/>
<evidence type="ECO:0000256" key="1">
    <source>
        <dbReference type="SAM" id="MobiDB-lite"/>
    </source>
</evidence>
<dbReference type="KEGG" id="gtt:GUITHDRAFT_140435"/>
<dbReference type="PaxDb" id="55529-EKX43374"/>
<keyword evidence="4" id="KW-1185">Reference proteome</keyword>
<dbReference type="AlphaFoldDB" id="L1J5I1"/>
<evidence type="ECO:0000313" key="4">
    <source>
        <dbReference type="Proteomes" id="UP000011087"/>
    </source>
</evidence>
<dbReference type="EMBL" id="JH993010">
    <property type="protein sequence ID" value="EKX43374.1"/>
    <property type="molecule type" value="Genomic_DNA"/>
</dbReference>
<feature type="region of interest" description="Disordered" evidence="1">
    <location>
        <begin position="148"/>
        <end position="169"/>
    </location>
</feature>
<reference evidence="4" key="2">
    <citation type="submission" date="2012-11" db="EMBL/GenBank/DDBJ databases">
        <authorList>
            <person name="Kuo A."/>
            <person name="Curtis B.A."/>
            <person name="Tanifuji G."/>
            <person name="Burki F."/>
            <person name="Gruber A."/>
            <person name="Irimia M."/>
            <person name="Maruyama S."/>
            <person name="Arias M.C."/>
            <person name="Ball S.G."/>
            <person name="Gile G.H."/>
            <person name="Hirakawa Y."/>
            <person name="Hopkins J.F."/>
            <person name="Rensing S.A."/>
            <person name="Schmutz J."/>
            <person name="Symeonidi A."/>
            <person name="Elias M."/>
            <person name="Eveleigh R.J."/>
            <person name="Herman E.K."/>
            <person name="Klute M.J."/>
            <person name="Nakayama T."/>
            <person name="Obornik M."/>
            <person name="Reyes-Prieto A."/>
            <person name="Armbrust E.V."/>
            <person name="Aves S.J."/>
            <person name="Beiko R.G."/>
            <person name="Coutinho P."/>
            <person name="Dacks J.B."/>
            <person name="Durnford D.G."/>
            <person name="Fast N.M."/>
            <person name="Green B.R."/>
            <person name="Grisdale C."/>
            <person name="Hempe F."/>
            <person name="Henrissat B."/>
            <person name="Hoppner M.P."/>
            <person name="Ishida K.-I."/>
            <person name="Kim E."/>
            <person name="Koreny L."/>
            <person name="Kroth P.G."/>
            <person name="Liu Y."/>
            <person name="Malik S.-B."/>
            <person name="Maier U.G."/>
            <person name="McRose D."/>
            <person name="Mock T."/>
            <person name="Neilson J.A."/>
            <person name="Onodera N.T."/>
            <person name="Poole A.M."/>
            <person name="Pritham E.J."/>
            <person name="Richards T.A."/>
            <person name="Rocap G."/>
            <person name="Roy S.W."/>
            <person name="Sarai C."/>
            <person name="Schaack S."/>
            <person name="Shirato S."/>
            <person name="Slamovits C.H."/>
            <person name="Spencer D.F."/>
            <person name="Suzuki S."/>
            <person name="Worden A.Z."/>
            <person name="Zauner S."/>
            <person name="Barry K."/>
            <person name="Bell C."/>
            <person name="Bharti A.K."/>
            <person name="Crow J.A."/>
            <person name="Grimwood J."/>
            <person name="Kramer R."/>
            <person name="Lindquist E."/>
            <person name="Lucas S."/>
            <person name="Salamov A."/>
            <person name="McFadden G.I."/>
            <person name="Lane C.E."/>
            <person name="Keeling P.J."/>
            <person name="Gray M.W."/>
            <person name="Grigoriev I.V."/>
            <person name="Archibald J.M."/>
        </authorList>
    </citation>
    <scope>NUCLEOTIDE SEQUENCE</scope>
    <source>
        <strain evidence="4">CCMP2712</strain>
    </source>
</reference>
<evidence type="ECO:0000313" key="2">
    <source>
        <dbReference type="EMBL" id="EKX43374.1"/>
    </source>
</evidence>
<feature type="region of interest" description="Disordered" evidence="1">
    <location>
        <begin position="1"/>
        <end position="32"/>
    </location>
</feature>
<feature type="compositionally biased region" description="Basic and acidic residues" evidence="1">
    <location>
        <begin position="1"/>
        <end position="14"/>
    </location>
</feature>
<name>L1J5I1_GUITC</name>
<dbReference type="GeneID" id="17300140"/>
<dbReference type="Proteomes" id="UP000011087">
    <property type="component" value="Unassembled WGS sequence"/>
</dbReference>
<reference evidence="2 4" key="1">
    <citation type="journal article" date="2012" name="Nature">
        <title>Algal genomes reveal evolutionary mosaicism and the fate of nucleomorphs.</title>
        <authorList>
            <consortium name="DOE Joint Genome Institute"/>
            <person name="Curtis B.A."/>
            <person name="Tanifuji G."/>
            <person name="Burki F."/>
            <person name="Gruber A."/>
            <person name="Irimia M."/>
            <person name="Maruyama S."/>
            <person name="Arias M.C."/>
            <person name="Ball S.G."/>
            <person name="Gile G.H."/>
            <person name="Hirakawa Y."/>
            <person name="Hopkins J.F."/>
            <person name="Kuo A."/>
            <person name="Rensing S.A."/>
            <person name="Schmutz J."/>
            <person name="Symeonidi A."/>
            <person name="Elias M."/>
            <person name="Eveleigh R.J."/>
            <person name="Herman E.K."/>
            <person name="Klute M.J."/>
            <person name="Nakayama T."/>
            <person name="Obornik M."/>
            <person name="Reyes-Prieto A."/>
            <person name="Armbrust E.V."/>
            <person name="Aves S.J."/>
            <person name="Beiko R.G."/>
            <person name="Coutinho P."/>
            <person name="Dacks J.B."/>
            <person name="Durnford D.G."/>
            <person name="Fast N.M."/>
            <person name="Green B.R."/>
            <person name="Grisdale C.J."/>
            <person name="Hempel F."/>
            <person name="Henrissat B."/>
            <person name="Hoppner M.P."/>
            <person name="Ishida K."/>
            <person name="Kim E."/>
            <person name="Koreny L."/>
            <person name="Kroth P.G."/>
            <person name="Liu Y."/>
            <person name="Malik S.B."/>
            <person name="Maier U.G."/>
            <person name="McRose D."/>
            <person name="Mock T."/>
            <person name="Neilson J.A."/>
            <person name="Onodera N.T."/>
            <person name="Poole A.M."/>
            <person name="Pritham E.J."/>
            <person name="Richards T.A."/>
            <person name="Rocap G."/>
            <person name="Roy S.W."/>
            <person name="Sarai C."/>
            <person name="Schaack S."/>
            <person name="Shirato S."/>
            <person name="Slamovits C.H."/>
            <person name="Spencer D.F."/>
            <person name="Suzuki S."/>
            <person name="Worden A.Z."/>
            <person name="Zauner S."/>
            <person name="Barry K."/>
            <person name="Bell C."/>
            <person name="Bharti A.K."/>
            <person name="Crow J.A."/>
            <person name="Grimwood J."/>
            <person name="Kramer R."/>
            <person name="Lindquist E."/>
            <person name="Lucas S."/>
            <person name="Salamov A."/>
            <person name="McFadden G.I."/>
            <person name="Lane C.E."/>
            <person name="Keeling P.J."/>
            <person name="Gray M.W."/>
            <person name="Grigoriev I.V."/>
            <person name="Archibald J.M."/>
        </authorList>
    </citation>
    <scope>NUCLEOTIDE SEQUENCE</scope>
    <source>
        <strain evidence="2 4">CCMP2712</strain>
    </source>
</reference>
<evidence type="ECO:0000313" key="3">
    <source>
        <dbReference type="EnsemblProtists" id="EKX43374"/>
    </source>
</evidence>
<reference evidence="3" key="3">
    <citation type="submission" date="2016-03" db="UniProtKB">
        <authorList>
            <consortium name="EnsemblProtists"/>
        </authorList>
    </citation>
    <scope>IDENTIFICATION</scope>
</reference>
<dbReference type="HOGENOM" id="CLU_840575_0_0_1"/>